<dbReference type="Pfam" id="PF00076">
    <property type="entry name" value="RRM_1"/>
    <property type="match status" value="1"/>
</dbReference>
<dbReference type="InterPro" id="IPR050666">
    <property type="entry name" value="ESRP"/>
</dbReference>
<dbReference type="AlphaFoldDB" id="A0A0S4JQ03"/>
<keyword evidence="7" id="KW-1185">Reference proteome</keyword>
<dbReference type="OrthoDB" id="431068at2759"/>
<evidence type="ECO:0000256" key="2">
    <source>
        <dbReference type="ARBA" id="ARBA00022884"/>
    </source>
</evidence>
<feature type="region of interest" description="Disordered" evidence="4">
    <location>
        <begin position="1"/>
        <end position="44"/>
    </location>
</feature>
<protein>
    <submittedName>
        <fullName evidence="6">RNA-binding protein, putative</fullName>
    </submittedName>
</protein>
<keyword evidence="2 3" id="KW-0694">RNA-binding</keyword>
<evidence type="ECO:0000256" key="1">
    <source>
        <dbReference type="ARBA" id="ARBA00022737"/>
    </source>
</evidence>
<dbReference type="VEuPathDB" id="TriTrypDB:BSAL_38365"/>
<name>A0A0S4JQ03_BODSA</name>
<feature type="compositionally biased region" description="Low complexity" evidence="4">
    <location>
        <begin position="12"/>
        <end position="38"/>
    </location>
</feature>
<evidence type="ECO:0000313" key="6">
    <source>
        <dbReference type="EMBL" id="CUG92591.1"/>
    </source>
</evidence>
<dbReference type="InterPro" id="IPR012677">
    <property type="entry name" value="Nucleotide-bd_a/b_plait_sf"/>
</dbReference>
<accession>A0A0S4JQ03</accession>
<reference evidence="7" key="1">
    <citation type="submission" date="2015-09" db="EMBL/GenBank/DDBJ databases">
        <authorList>
            <consortium name="Pathogen Informatics"/>
        </authorList>
    </citation>
    <scope>NUCLEOTIDE SEQUENCE [LARGE SCALE GENOMIC DNA]</scope>
    <source>
        <strain evidence="7">Lake Konstanz</strain>
    </source>
</reference>
<evidence type="ECO:0000259" key="5">
    <source>
        <dbReference type="PROSITE" id="PS50102"/>
    </source>
</evidence>
<dbReference type="PANTHER" id="PTHR13976">
    <property type="entry name" value="HETEROGENEOUS NUCLEAR RIBONUCLEOPROTEIN-RELATED"/>
    <property type="match status" value="1"/>
</dbReference>
<dbReference type="CDD" id="cd12254">
    <property type="entry name" value="RRM_hnRNPH_ESRPs_RBM12_like"/>
    <property type="match status" value="2"/>
</dbReference>
<feature type="region of interest" description="Disordered" evidence="4">
    <location>
        <begin position="352"/>
        <end position="432"/>
    </location>
</feature>
<dbReference type="InterPro" id="IPR035979">
    <property type="entry name" value="RBD_domain_sf"/>
</dbReference>
<dbReference type="OMA" id="YYNDEYE"/>
<evidence type="ECO:0000256" key="4">
    <source>
        <dbReference type="SAM" id="MobiDB-lite"/>
    </source>
</evidence>
<sequence length="571" mass="61823">MSTTTTDEGATAVHVDAVAASPSAPEAVAQEQSQDQQQGPGAYHSSLLADAAPYKTTAVAASQQQQQEEVAQNIIDPSSSCVVRLRGLPFSSTADDVRKFAKGYFFHEPDGILVLMHGERRGEGFIEFTDPYEAHRFQIEKHRQLIGERYIEVYMSFPEDMSAALADEEASGSLTKNPIVRLRGLPFAASDEDLLLFFSQCQDKIVNIRFVEDIQCRRTGDAFLELADEDAVSIAMTKHRLLMGTRYVEVSRTTAPDREAVLHVASRRGRGGAPAVPQTDYRSAQYDPSMMMPPMMNPLLFMPPSAMPLAGPDGLVTVQIGKEAAEQAAATQAAKNQAFAMMQSAMINMMASGSFPPLPNQNGHHGGRGRKNRHHHHQTQAQEESDAVAQEATEPADVGAYSSSRKHEARGGGGVTAPPAIVPPSPLVPPSPARAQSRYIVRVRGLPFSASEETVAEFFYDVNVQPQGVHMVYNSHDKPTGEAFVEVETDADVMRALDHNGGALGHRYIEVFKSGPADMQRLGGGPQAAAQLPPHVDMAAMGGAAGMFPPGMFPMFPPFGFPPPQWGWGYQ</sequence>
<evidence type="ECO:0000313" key="7">
    <source>
        <dbReference type="Proteomes" id="UP000051952"/>
    </source>
</evidence>
<dbReference type="PROSITE" id="PS50102">
    <property type="entry name" value="RRM"/>
    <property type="match status" value="2"/>
</dbReference>
<dbReference type="InterPro" id="IPR000504">
    <property type="entry name" value="RRM_dom"/>
</dbReference>
<dbReference type="SMART" id="SM00360">
    <property type="entry name" value="RRM"/>
    <property type="match status" value="3"/>
</dbReference>
<feature type="compositionally biased region" description="Pro residues" evidence="4">
    <location>
        <begin position="420"/>
        <end position="432"/>
    </location>
</feature>
<proteinExistence type="predicted"/>
<gene>
    <name evidence="6" type="ORF">BSAL_38365</name>
</gene>
<keyword evidence="1" id="KW-0677">Repeat</keyword>
<dbReference type="GO" id="GO:0003723">
    <property type="term" value="F:RNA binding"/>
    <property type="evidence" value="ECO:0007669"/>
    <property type="project" value="UniProtKB-UniRule"/>
</dbReference>
<dbReference type="SUPFAM" id="SSF54928">
    <property type="entry name" value="RNA-binding domain, RBD"/>
    <property type="match status" value="3"/>
</dbReference>
<evidence type="ECO:0000256" key="3">
    <source>
        <dbReference type="PROSITE-ProRule" id="PRU00176"/>
    </source>
</evidence>
<dbReference type="EMBL" id="CYKH01002065">
    <property type="protein sequence ID" value="CUG92591.1"/>
    <property type="molecule type" value="Genomic_DNA"/>
</dbReference>
<feature type="compositionally biased region" description="Basic residues" evidence="4">
    <location>
        <begin position="365"/>
        <end position="378"/>
    </location>
</feature>
<dbReference type="Gene3D" id="3.30.70.330">
    <property type="match status" value="3"/>
</dbReference>
<dbReference type="Proteomes" id="UP000051952">
    <property type="component" value="Unassembled WGS sequence"/>
</dbReference>
<feature type="domain" description="RRM" evidence="5">
    <location>
        <begin position="178"/>
        <end position="255"/>
    </location>
</feature>
<organism evidence="6 7">
    <name type="scientific">Bodo saltans</name>
    <name type="common">Flagellated protozoan</name>
    <dbReference type="NCBI Taxonomy" id="75058"/>
    <lineage>
        <taxon>Eukaryota</taxon>
        <taxon>Discoba</taxon>
        <taxon>Euglenozoa</taxon>
        <taxon>Kinetoplastea</taxon>
        <taxon>Metakinetoplastina</taxon>
        <taxon>Eubodonida</taxon>
        <taxon>Bodonidae</taxon>
        <taxon>Bodo</taxon>
    </lineage>
</organism>
<feature type="domain" description="RRM" evidence="5">
    <location>
        <begin position="439"/>
        <end position="516"/>
    </location>
</feature>